<dbReference type="EMBL" id="BOMV01000100">
    <property type="protein sequence ID" value="GIF01250.1"/>
    <property type="molecule type" value="Genomic_DNA"/>
</dbReference>
<keyword evidence="1" id="KW-0812">Transmembrane</keyword>
<gene>
    <name evidence="3" type="ORF">Ari01nite_87140</name>
</gene>
<dbReference type="PROSITE" id="PS50914">
    <property type="entry name" value="BON"/>
    <property type="match status" value="1"/>
</dbReference>
<keyword evidence="1" id="KW-0472">Membrane</keyword>
<evidence type="ECO:0000259" key="2">
    <source>
        <dbReference type="PROSITE" id="PS50914"/>
    </source>
</evidence>
<proteinExistence type="predicted"/>
<evidence type="ECO:0000313" key="4">
    <source>
        <dbReference type="Proteomes" id="UP000636960"/>
    </source>
</evidence>
<protein>
    <recommendedName>
        <fullName evidence="2">BON domain-containing protein</fullName>
    </recommendedName>
</protein>
<evidence type="ECO:0000256" key="1">
    <source>
        <dbReference type="SAM" id="Phobius"/>
    </source>
</evidence>
<name>A0A919K7T0_9ACTN</name>
<dbReference type="Gene3D" id="3.30.1340.30">
    <property type="match status" value="1"/>
</dbReference>
<feature type="domain" description="BON" evidence="2">
    <location>
        <begin position="23"/>
        <end position="91"/>
    </location>
</feature>
<dbReference type="InterPro" id="IPR007055">
    <property type="entry name" value="BON_dom"/>
</dbReference>
<dbReference type="Pfam" id="PF04972">
    <property type="entry name" value="BON"/>
    <property type="match status" value="1"/>
</dbReference>
<feature type="transmembrane region" description="Helical" evidence="1">
    <location>
        <begin position="126"/>
        <end position="148"/>
    </location>
</feature>
<keyword evidence="4" id="KW-1185">Reference proteome</keyword>
<evidence type="ECO:0000313" key="3">
    <source>
        <dbReference type="EMBL" id="GIF01250.1"/>
    </source>
</evidence>
<keyword evidence="1" id="KW-1133">Transmembrane helix</keyword>
<sequence>MQPLPDDEFITAQRRRDPVVATPELQFALSVVLELIADERTRCEPIRVSVQNDVVVLTGVLRSWAAVDAAADLVRSLPGERDLCNALRGPGKRKDGHSADDFEQIVGRLLNVSPPPVRSRRPYPRWLVLVMLVLLWLVAPVSAVLVGLPAVPLALTAVAVSADVLESRRL</sequence>
<dbReference type="RefSeq" id="WP_203789842.1">
    <property type="nucleotide sequence ID" value="NZ_BOMV01000100.1"/>
</dbReference>
<dbReference type="Proteomes" id="UP000636960">
    <property type="component" value="Unassembled WGS sequence"/>
</dbReference>
<reference evidence="3" key="1">
    <citation type="submission" date="2021-01" db="EMBL/GenBank/DDBJ databases">
        <title>Whole genome shotgun sequence of Actinoplanes rishiriensis NBRC 108556.</title>
        <authorList>
            <person name="Komaki H."/>
            <person name="Tamura T."/>
        </authorList>
    </citation>
    <scope>NUCLEOTIDE SEQUENCE</scope>
    <source>
        <strain evidence="3">NBRC 108556</strain>
    </source>
</reference>
<comment type="caution">
    <text evidence="3">The sequence shown here is derived from an EMBL/GenBank/DDBJ whole genome shotgun (WGS) entry which is preliminary data.</text>
</comment>
<organism evidence="3 4">
    <name type="scientific">Paractinoplanes rishiriensis</name>
    <dbReference type="NCBI Taxonomy" id="1050105"/>
    <lineage>
        <taxon>Bacteria</taxon>
        <taxon>Bacillati</taxon>
        <taxon>Actinomycetota</taxon>
        <taxon>Actinomycetes</taxon>
        <taxon>Micromonosporales</taxon>
        <taxon>Micromonosporaceae</taxon>
        <taxon>Paractinoplanes</taxon>
    </lineage>
</organism>
<accession>A0A919K7T0</accession>
<dbReference type="AlphaFoldDB" id="A0A919K7T0"/>